<keyword evidence="1" id="KW-0175">Coiled coil</keyword>
<proteinExistence type="predicted"/>
<dbReference type="EMBL" id="BAAFRS010000061">
    <property type="protein sequence ID" value="GAB1220934.1"/>
    <property type="molecule type" value="Genomic_DNA"/>
</dbReference>
<evidence type="ECO:0000313" key="3">
    <source>
        <dbReference type="EMBL" id="GAB1220934.1"/>
    </source>
</evidence>
<sequence length="188" mass="22382">MNIEEPSFTLHPTNPTNNRLVERLKELRKQYQRLEELKKVVVKEFSATACLLDRLPEFYEQKYIEKFKCEPPPFHFSKDRVPPLDERQLEVGCSHLLNPSIELENFPQLIDLNEDNFFRTKEEIENCQREEEEENKNESNEDIKKSIDEFLLNENEIIDGEDVSSDEVKLPRLNNEKEMSQLKKQAKK</sequence>
<feature type="compositionally biased region" description="Basic and acidic residues" evidence="2">
    <location>
        <begin position="166"/>
        <end position="181"/>
    </location>
</feature>
<protein>
    <submittedName>
        <fullName evidence="3">Uncharacterized protein</fullName>
    </submittedName>
</protein>
<name>A0ABQ0DDL8_9EUKA</name>
<feature type="coiled-coil region" evidence="1">
    <location>
        <begin position="121"/>
        <end position="149"/>
    </location>
</feature>
<feature type="region of interest" description="Disordered" evidence="2">
    <location>
        <begin position="161"/>
        <end position="188"/>
    </location>
</feature>
<comment type="caution">
    <text evidence="3">The sequence shown here is derived from an EMBL/GenBank/DDBJ whole genome shotgun (WGS) entry which is preliminary data.</text>
</comment>
<gene>
    <name evidence="3" type="ORF">ENUP19_0061G0092</name>
</gene>
<reference evidence="3 4" key="1">
    <citation type="journal article" date="2019" name="PLoS Negl. Trop. Dis.">
        <title>Whole genome sequencing of Entamoeba nuttalli reveals mammalian host-related molecular signatures and a novel octapeptide-repeat surface protein.</title>
        <authorList>
            <person name="Tanaka M."/>
            <person name="Makiuchi T."/>
            <person name="Komiyama T."/>
            <person name="Shiina T."/>
            <person name="Osaki K."/>
            <person name="Tachibana H."/>
        </authorList>
    </citation>
    <scope>NUCLEOTIDE SEQUENCE [LARGE SCALE GENOMIC DNA]</scope>
    <source>
        <strain evidence="3 4">P19-061405</strain>
    </source>
</reference>
<dbReference type="Proteomes" id="UP001628156">
    <property type="component" value="Unassembled WGS sequence"/>
</dbReference>
<evidence type="ECO:0000256" key="1">
    <source>
        <dbReference type="SAM" id="Coils"/>
    </source>
</evidence>
<evidence type="ECO:0000256" key="2">
    <source>
        <dbReference type="SAM" id="MobiDB-lite"/>
    </source>
</evidence>
<feature type="coiled-coil region" evidence="1">
    <location>
        <begin position="17"/>
        <end position="44"/>
    </location>
</feature>
<organism evidence="3 4">
    <name type="scientific">Entamoeba nuttalli</name>
    <dbReference type="NCBI Taxonomy" id="412467"/>
    <lineage>
        <taxon>Eukaryota</taxon>
        <taxon>Amoebozoa</taxon>
        <taxon>Evosea</taxon>
        <taxon>Archamoebae</taxon>
        <taxon>Mastigamoebida</taxon>
        <taxon>Entamoebidae</taxon>
        <taxon>Entamoeba</taxon>
    </lineage>
</organism>
<accession>A0ABQ0DDL8</accession>
<evidence type="ECO:0000313" key="4">
    <source>
        <dbReference type="Proteomes" id="UP001628156"/>
    </source>
</evidence>
<keyword evidence="4" id="KW-1185">Reference proteome</keyword>